<sequence>MKPGRPIPPLVLSAKEKAELEKTVRQRTAAHSNVQRAHVILLCAQGIPNYKVAEQTGISSLSVGRWRKRFVQDRLSGLLDQPRSGTPRSITDAQVAEVVRTTLEKRPKNATHWSTRSLASKLGFSHDSIARVWKAFGLQPHRHEHFQFSTDPEFVDKVRDVVGLSMSPPQNTVVLCLDEKSQCQALERTQPI</sequence>
<protein>
    <submittedName>
        <fullName evidence="1">Transposase</fullName>
    </submittedName>
</protein>
<dbReference type="OrthoDB" id="165456at2"/>
<gene>
    <name evidence="1" type="ORF">SAMN02745166_03947</name>
</gene>
<organism evidence="1 2">
    <name type="scientific">Prosthecobacter debontii</name>
    <dbReference type="NCBI Taxonomy" id="48467"/>
    <lineage>
        <taxon>Bacteria</taxon>
        <taxon>Pseudomonadati</taxon>
        <taxon>Verrucomicrobiota</taxon>
        <taxon>Verrucomicrobiia</taxon>
        <taxon>Verrucomicrobiales</taxon>
        <taxon>Verrucomicrobiaceae</taxon>
        <taxon>Prosthecobacter</taxon>
    </lineage>
</organism>
<dbReference type="EMBL" id="FUYE01000016">
    <property type="protein sequence ID" value="SKB04057.1"/>
    <property type="molecule type" value="Genomic_DNA"/>
</dbReference>
<proteinExistence type="predicted"/>
<dbReference type="STRING" id="48467.SAMN02745166_03947"/>
<keyword evidence="2" id="KW-1185">Reference proteome</keyword>
<evidence type="ECO:0000313" key="2">
    <source>
        <dbReference type="Proteomes" id="UP000190774"/>
    </source>
</evidence>
<evidence type="ECO:0000313" key="1">
    <source>
        <dbReference type="EMBL" id="SKB04057.1"/>
    </source>
</evidence>
<dbReference type="NCBIfam" id="NF033545">
    <property type="entry name" value="transpos_IS630"/>
    <property type="match status" value="1"/>
</dbReference>
<dbReference type="SUPFAM" id="SSF46689">
    <property type="entry name" value="Homeodomain-like"/>
    <property type="match status" value="1"/>
</dbReference>
<dbReference type="InterPro" id="IPR047655">
    <property type="entry name" value="Transpos_IS630-like"/>
</dbReference>
<name>A0A1T4YQE1_9BACT</name>
<dbReference type="AlphaFoldDB" id="A0A1T4YQE1"/>
<accession>A0A1T4YQE1</accession>
<dbReference type="Proteomes" id="UP000190774">
    <property type="component" value="Unassembled WGS sequence"/>
</dbReference>
<reference evidence="2" key="1">
    <citation type="submission" date="2017-02" db="EMBL/GenBank/DDBJ databases">
        <authorList>
            <person name="Varghese N."/>
            <person name="Submissions S."/>
        </authorList>
    </citation>
    <scope>NUCLEOTIDE SEQUENCE [LARGE SCALE GENOMIC DNA]</scope>
    <source>
        <strain evidence="2">ATCC 700200</strain>
    </source>
</reference>
<dbReference type="Pfam" id="PF13565">
    <property type="entry name" value="HTH_32"/>
    <property type="match status" value="1"/>
</dbReference>
<dbReference type="InterPro" id="IPR009057">
    <property type="entry name" value="Homeodomain-like_sf"/>
</dbReference>